<organism evidence="1 2">
    <name type="scientific">Solobacterium moorei F0204</name>
    <dbReference type="NCBI Taxonomy" id="706433"/>
    <lineage>
        <taxon>Bacteria</taxon>
        <taxon>Bacillati</taxon>
        <taxon>Bacillota</taxon>
        <taxon>Erysipelotrichia</taxon>
        <taxon>Erysipelotrichales</taxon>
        <taxon>Erysipelotrichaceae</taxon>
        <taxon>Solobacterium</taxon>
    </lineage>
</organism>
<gene>
    <name evidence="1" type="ORF">HMPREF9430_01766</name>
</gene>
<dbReference type="Gene3D" id="3.40.50.300">
    <property type="entry name" value="P-loop containing nucleotide triphosphate hydrolases"/>
    <property type="match status" value="1"/>
</dbReference>
<dbReference type="EMBL" id="AECQ01000036">
    <property type="protein sequence ID" value="EFW23641.1"/>
    <property type="molecule type" value="Genomic_DNA"/>
</dbReference>
<dbReference type="Proteomes" id="UP000004097">
    <property type="component" value="Unassembled WGS sequence"/>
</dbReference>
<name>E7MQD2_9FIRM</name>
<reference evidence="1 2" key="1">
    <citation type="submission" date="2010-08" db="EMBL/GenBank/DDBJ databases">
        <authorList>
            <person name="Weinstock G."/>
            <person name="Sodergren E."/>
            <person name="Clifton S."/>
            <person name="Fulton L."/>
            <person name="Fulton B."/>
            <person name="Courtney L."/>
            <person name="Fronick C."/>
            <person name="Harrison M."/>
            <person name="Strong C."/>
            <person name="Farmer C."/>
            <person name="Delahaunty K."/>
            <person name="Markovic C."/>
            <person name="Hall O."/>
            <person name="Minx P."/>
            <person name="Tomlinson C."/>
            <person name="Mitreva M."/>
            <person name="Hou S."/>
            <person name="Chen J."/>
            <person name="Wollam A."/>
            <person name="Pepin K.H."/>
            <person name="Johnson M."/>
            <person name="Bhonagiri V."/>
            <person name="Zhang X."/>
            <person name="Suruliraj S."/>
            <person name="Warren W."/>
            <person name="Chinwalla A."/>
            <person name="Mardis E.R."/>
            <person name="Wilson R.K."/>
        </authorList>
    </citation>
    <scope>NUCLEOTIDE SEQUENCE [LARGE SCALE GENOMIC DNA]</scope>
    <source>
        <strain evidence="1 2">F0204</strain>
    </source>
</reference>
<accession>E7MQD2</accession>
<dbReference type="OrthoDB" id="3196781at2"/>
<sequence>MKIISCASYYGTGSSAITDFLSEFDNICSMTNYEFRFVQDPDGISDLEYNLVENHNRHNSGHALKRFKKLVDFNAGTFFNHRYESFFDGQYKKLSYEYIDALTDFTFKGYWFYDLYDRGRVFYYSKLLPSKVLRKLKVMDPESSTLNELPNEITYCSKPTEEKFLKCTREYIDKLLSVANKNNMPMMMVDQIVPPSNLNRYLRYFNDIQVVVVERDPRDIYLLAKYKWKDRVIPVDSPEVFCKWYEYTRSHRKTEQYNPEKVILVQFEDLIYHYDSTTKHIIDWLGLDESKHTRKFVGLNPANSIKNTQLWKQHPEYVKEADYIKDHLSEYIYDFPEEV</sequence>
<evidence type="ECO:0000313" key="1">
    <source>
        <dbReference type="EMBL" id="EFW23641.1"/>
    </source>
</evidence>
<dbReference type="Pfam" id="PF13469">
    <property type="entry name" value="Sulfotransfer_3"/>
    <property type="match status" value="1"/>
</dbReference>
<dbReference type="AlphaFoldDB" id="E7MQD2"/>
<proteinExistence type="predicted"/>
<protein>
    <recommendedName>
        <fullName evidence="3">Sulfotransferase domain-containing protein</fullName>
    </recommendedName>
</protein>
<dbReference type="RefSeq" id="WP_006526570.1">
    <property type="nucleotide sequence ID" value="NZ_GL637669.1"/>
</dbReference>
<keyword evidence="2" id="KW-1185">Reference proteome</keyword>
<dbReference type="SUPFAM" id="SSF52540">
    <property type="entry name" value="P-loop containing nucleoside triphosphate hydrolases"/>
    <property type="match status" value="1"/>
</dbReference>
<dbReference type="eggNOG" id="ENOG5030KXI">
    <property type="taxonomic scope" value="Bacteria"/>
</dbReference>
<dbReference type="InterPro" id="IPR027417">
    <property type="entry name" value="P-loop_NTPase"/>
</dbReference>
<evidence type="ECO:0008006" key="3">
    <source>
        <dbReference type="Google" id="ProtNLM"/>
    </source>
</evidence>
<evidence type="ECO:0000313" key="2">
    <source>
        <dbReference type="Proteomes" id="UP000004097"/>
    </source>
</evidence>
<dbReference type="HOGENOM" id="CLU_047564_0_0_9"/>
<comment type="caution">
    <text evidence="1">The sequence shown here is derived from an EMBL/GenBank/DDBJ whole genome shotgun (WGS) entry which is preliminary data.</text>
</comment>
<dbReference type="STRING" id="706433.HMPREF9430_01766"/>